<feature type="compositionally biased region" description="Basic and acidic residues" evidence="1">
    <location>
        <begin position="17"/>
        <end position="41"/>
    </location>
</feature>
<proteinExistence type="predicted"/>
<protein>
    <submittedName>
        <fullName evidence="2">Uncharacterized protein</fullName>
    </submittedName>
</protein>
<feature type="non-terminal residue" evidence="2">
    <location>
        <position position="328"/>
    </location>
</feature>
<evidence type="ECO:0000313" key="2">
    <source>
        <dbReference type="EMBL" id="CAB1457601.1"/>
    </source>
</evidence>
<dbReference type="Proteomes" id="UP001153269">
    <property type="component" value="Unassembled WGS sequence"/>
</dbReference>
<keyword evidence="3" id="KW-1185">Reference proteome</keyword>
<sequence>DLLSYSVEAPAVSSAQSREDGGETERGSVREDIKKNDSQDRDPGLTVSLSFFSFLSACWPAQLQSRRTQNPVMADWLPAPSQSNISSSTKKESLCLLCVPTMSWRHGAPPDPADLQNGRSGGDYSLEMEAWLKIDVVATPPAYLPERVRRMEEMLRSHAVRIANPFCVGRPACALFGGTPHGLKIKVLKVIACGRGIHSRRLSLSHSASCLTPEARQTPLCVPASEDVTGRSDPVPFSRACSAPEGSRCVRCVSASERCLTPGSSRVLRPRRRALSWTSHVFGVEILAECLSPARVSRPFTPVLCFPVPKLARRLIGWTVWWRRDLAE</sequence>
<dbReference type="AlphaFoldDB" id="A0A9N7VZY2"/>
<name>A0A9N7VZY2_PLEPL</name>
<dbReference type="EMBL" id="CADEAL010004349">
    <property type="protein sequence ID" value="CAB1457601.1"/>
    <property type="molecule type" value="Genomic_DNA"/>
</dbReference>
<organism evidence="2 3">
    <name type="scientific">Pleuronectes platessa</name>
    <name type="common">European plaice</name>
    <dbReference type="NCBI Taxonomy" id="8262"/>
    <lineage>
        <taxon>Eukaryota</taxon>
        <taxon>Metazoa</taxon>
        <taxon>Chordata</taxon>
        <taxon>Craniata</taxon>
        <taxon>Vertebrata</taxon>
        <taxon>Euteleostomi</taxon>
        <taxon>Actinopterygii</taxon>
        <taxon>Neopterygii</taxon>
        <taxon>Teleostei</taxon>
        <taxon>Neoteleostei</taxon>
        <taxon>Acanthomorphata</taxon>
        <taxon>Carangaria</taxon>
        <taxon>Pleuronectiformes</taxon>
        <taxon>Pleuronectoidei</taxon>
        <taxon>Pleuronectidae</taxon>
        <taxon>Pleuronectes</taxon>
    </lineage>
</organism>
<evidence type="ECO:0000256" key="1">
    <source>
        <dbReference type="SAM" id="MobiDB-lite"/>
    </source>
</evidence>
<accession>A0A9N7VZY2</accession>
<comment type="caution">
    <text evidence="2">The sequence shown here is derived from an EMBL/GenBank/DDBJ whole genome shotgun (WGS) entry which is preliminary data.</text>
</comment>
<gene>
    <name evidence="2" type="ORF">PLEPLA_LOCUS45425</name>
</gene>
<reference evidence="2" key="1">
    <citation type="submission" date="2020-03" db="EMBL/GenBank/DDBJ databases">
        <authorList>
            <person name="Weist P."/>
        </authorList>
    </citation>
    <scope>NUCLEOTIDE SEQUENCE</scope>
</reference>
<evidence type="ECO:0000313" key="3">
    <source>
        <dbReference type="Proteomes" id="UP001153269"/>
    </source>
</evidence>
<feature type="region of interest" description="Disordered" evidence="1">
    <location>
        <begin position="1"/>
        <end position="41"/>
    </location>
</feature>